<dbReference type="AlphaFoldDB" id="A0A5D4UPN9"/>
<evidence type="ECO:0000313" key="3">
    <source>
        <dbReference type="Proteomes" id="UP000324269"/>
    </source>
</evidence>
<dbReference type="OrthoDB" id="252257at2"/>
<sequence>MGVITLSSGILIKFYREKKELTQEELGKGICSVTHISKIERGNTQYSPEITHLLSKKLGIDLKKEMQSLQKYERLLDQWLDSMVLQQKSEIERLKNEVEENALFLIQSVKNKYFLLQSRYYLLEGNITQAEILLDKMKKHRKELNAYEIHLLHHLLGITEVLKGDFKKALEYLLEINEKEYLNHEFFYQIAIAYHNLHFKVKAYYYSELALDYFRKTNNFKKVIDAETIKLINEGRNELWNFEDLVDRYNRLIAQCDILNETSKKAALLSNLAYEHSYAGDNENAKKYYEKTLSLLGKNKNSPTYLNNLIGYVYCCLHIEGDQDEQQLKQLIEIGSQIAKDIHDQSSYQFFKMLSLLFENKKNQYYQFIEEKIIPMLEEKGKHQQLQTYERTMYQHYLEQGNQEKALQYASRLVQNC</sequence>
<dbReference type="InterPro" id="IPR011990">
    <property type="entry name" value="TPR-like_helical_dom_sf"/>
</dbReference>
<dbReference type="GO" id="GO:0003677">
    <property type="term" value="F:DNA binding"/>
    <property type="evidence" value="ECO:0007669"/>
    <property type="project" value="InterPro"/>
</dbReference>
<dbReference type="Proteomes" id="UP000324269">
    <property type="component" value="Unassembled WGS sequence"/>
</dbReference>
<dbReference type="EMBL" id="VTEZ01000005">
    <property type="protein sequence ID" value="TYS83619.1"/>
    <property type="molecule type" value="Genomic_DNA"/>
</dbReference>
<protein>
    <submittedName>
        <fullName evidence="2">Helix-turn-helix transcriptional regulator</fullName>
    </submittedName>
</protein>
<evidence type="ECO:0000259" key="1">
    <source>
        <dbReference type="PROSITE" id="PS50943"/>
    </source>
</evidence>
<dbReference type="Pfam" id="PF01381">
    <property type="entry name" value="HTH_3"/>
    <property type="match status" value="1"/>
</dbReference>
<dbReference type="Gene3D" id="1.25.40.1000">
    <property type="match status" value="1"/>
</dbReference>
<comment type="caution">
    <text evidence="2">The sequence shown here is derived from an EMBL/GenBank/DDBJ whole genome shotgun (WGS) entry which is preliminary data.</text>
</comment>
<dbReference type="SMART" id="SM00530">
    <property type="entry name" value="HTH_XRE"/>
    <property type="match status" value="1"/>
</dbReference>
<name>A0A5D4UPN9_9BACI</name>
<dbReference type="PROSITE" id="PS50943">
    <property type="entry name" value="HTH_CROC1"/>
    <property type="match status" value="1"/>
</dbReference>
<dbReference type="SUPFAM" id="SSF48452">
    <property type="entry name" value="TPR-like"/>
    <property type="match status" value="1"/>
</dbReference>
<proteinExistence type="predicted"/>
<dbReference type="Gene3D" id="1.10.260.40">
    <property type="entry name" value="lambda repressor-like DNA-binding domains"/>
    <property type="match status" value="1"/>
</dbReference>
<dbReference type="Gene3D" id="1.25.40.10">
    <property type="entry name" value="Tetratricopeptide repeat domain"/>
    <property type="match status" value="1"/>
</dbReference>
<dbReference type="InterPro" id="IPR010982">
    <property type="entry name" value="Lambda_DNA-bd_dom_sf"/>
</dbReference>
<organism evidence="2 3">
    <name type="scientific">Rossellomorea aquimaris</name>
    <dbReference type="NCBI Taxonomy" id="189382"/>
    <lineage>
        <taxon>Bacteria</taxon>
        <taxon>Bacillati</taxon>
        <taxon>Bacillota</taxon>
        <taxon>Bacilli</taxon>
        <taxon>Bacillales</taxon>
        <taxon>Bacillaceae</taxon>
        <taxon>Rossellomorea</taxon>
    </lineage>
</organism>
<gene>
    <name evidence="2" type="ORF">FZC85_16610</name>
</gene>
<accession>A0A5D4UPN9</accession>
<dbReference type="SUPFAM" id="SSF47413">
    <property type="entry name" value="lambda repressor-like DNA-binding domains"/>
    <property type="match status" value="1"/>
</dbReference>
<dbReference type="CDD" id="cd00093">
    <property type="entry name" value="HTH_XRE"/>
    <property type="match status" value="1"/>
</dbReference>
<dbReference type="InterPro" id="IPR001387">
    <property type="entry name" value="Cro/C1-type_HTH"/>
</dbReference>
<reference evidence="2 3" key="1">
    <citation type="submission" date="2019-08" db="EMBL/GenBank/DDBJ databases">
        <title>Bacillus genomes from the desert of Cuatro Cienegas, Coahuila.</title>
        <authorList>
            <person name="Olmedo-Alvarez G."/>
        </authorList>
    </citation>
    <scope>NUCLEOTIDE SEQUENCE [LARGE SCALE GENOMIC DNA]</scope>
    <source>
        <strain evidence="2 3">CH87b_3T</strain>
    </source>
</reference>
<evidence type="ECO:0000313" key="2">
    <source>
        <dbReference type="EMBL" id="TYS83619.1"/>
    </source>
</evidence>
<feature type="domain" description="HTH cro/C1-type" evidence="1">
    <location>
        <begin position="12"/>
        <end position="69"/>
    </location>
</feature>